<proteinExistence type="predicted"/>
<comment type="caution">
    <text evidence="2">The sequence shown here is derived from an EMBL/GenBank/DDBJ whole genome shotgun (WGS) entry which is preliminary data.</text>
</comment>
<feature type="compositionally biased region" description="Basic and acidic residues" evidence="1">
    <location>
        <begin position="100"/>
        <end position="116"/>
    </location>
</feature>
<dbReference type="EMBL" id="JAHYIQ010000004">
    <property type="protein sequence ID" value="KAK1132541.1"/>
    <property type="molecule type" value="Genomic_DNA"/>
</dbReference>
<evidence type="ECO:0000256" key="1">
    <source>
        <dbReference type="SAM" id="MobiDB-lite"/>
    </source>
</evidence>
<keyword evidence="3" id="KW-1185">Reference proteome</keyword>
<feature type="compositionally biased region" description="Acidic residues" evidence="1">
    <location>
        <begin position="117"/>
        <end position="134"/>
    </location>
</feature>
<feature type="region of interest" description="Disordered" evidence="1">
    <location>
        <begin position="1"/>
        <end position="24"/>
    </location>
</feature>
<evidence type="ECO:0000313" key="3">
    <source>
        <dbReference type="Proteomes" id="UP001177670"/>
    </source>
</evidence>
<accession>A0AA40KTT0</accession>
<gene>
    <name evidence="2" type="ORF">K0M31_013924</name>
</gene>
<feature type="region of interest" description="Disordered" evidence="1">
    <location>
        <begin position="38"/>
        <end position="57"/>
    </location>
</feature>
<sequence>MENDDDDDDDDANDANDDDDDVDVHDRLFSISLVVRKRPPLRAKEERPRGTMQEKCSDRKWLHPTVCSSVLCTEARELVPGLPTTPRCSRIPPTESSSPEEGRRCRLEQDEAAEKKEEDEEEEEKEKEEEEDDVGLVSTLANDDST</sequence>
<feature type="region of interest" description="Disordered" evidence="1">
    <location>
        <begin position="77"/>
        <end position="146"/>
    </location>
</feature>
<feature type="compositionally biased region" description="Acidic residues" evidence="1">
    <location>
        <begin position="1"/>
        <end position="23"/>
    </location>
</feature>
<name>A0AA40KTT0_9HYME</name>
<reference evidence="2" key="1">
    <citation type="submission" date="2021-10" db="EMBL/GenBank/DDBJ databases">
        <title>Melipona bicolor Genome sequencing and assembly.</title>
        <authorList>
            <person name="Araujo N.S."/>
            <person name="Arias M.C."/>
        </authorList>
    </citation>
    <scope>NUCLEOTIDE SEQUENCE</scope>
    <source>
        <strain evidence="2">USP_2M_L1-L4_2017</strain>
        <tissue evidence="2">Whole body</tissue>
    </source>
</reference>
<dbReference type="Proteomes" id="UP001177670">
    <property type="component" value="Unassembled WGS sequence"/>
</dbReference>
<protein>
    <submittedName>
        <fullName evidence="2">Uncharacterized protein</fullName>
    </submittedName>
</protein>
<evidence type="ECO:0000313" key="2">
    <source>
        <dbReference type="EMBL" id="KAK1132541.1"/>
    </source>
</evidence>
<dbReference type="AlphaFoldDB" id="A0AA40KTT0"/>
<organism evidence="2 3">
    <name type="scientific">Melipona bicolor</name>
    <dbReference type="NCBI Taxonomy" id="60889"/>
    <lineage>
        <taxon>Eukaryota</taxon>
        <taxon>Metazoa</taxon>
        <taxon>Ecdysozoa</taxon>
        <taxon>Arthropoda</taxon>
        <taxon>Hexapoda</taxon>
        <taxon>Insecta</taxon>
        <taxon>Pterygota</taxon>
        <taxon>Neoptera</taxon>
        <taxon>Endopterygota</taxon>
        <taxon>Hymenoptera</taxon>
        <taxon>Apocrita</taxon>
        <taxon>Aculeata</taxon>
        <taxon>Apoidea</taxon>
        <taxon>Anthophila</taxon>
        <taxon>Apidae</taxon>
        <taxon>Melipona</taxon>
    </lineage>
</organism>